<accession>A0A090ZLT3</accession>
<proteinExistence type="inferred from homology"/>
<evidence type="ECO:0000259" key="2">
    <source>
        <dbReference type="Pfam" id="PF00535"/>
    </source>
</evidence>
<dbReference type="Pfam" id="PF00535">
    <property type="entry name" value="Glycos_transf_2"/>
    <property type="match status" value="1"/>
</dbReference>
<dbReference type="STRING" id="44252.DJ90_6123"/>
<dbReference type="SUPFAM" id="SSF53448">
    <property type="entry name" value="Nucleotide-diphospho-sugar transferases"/>
    <property type="match status" value="1"/>
</dbReference>
<organism evidence="3 4">
    <name type="scientific">Paenibacillus macerans</name>
    <name type="common">Bacillus macerans</name>
    <dbReference type="NCBI Taxonomy" id="44252"/>
    <lineage>
        <taxon>Bacteria</taxon>
        <taxon>Bacillati</taxon>
        <taxon>Bacillota</taxon>
        <taxon>Bacilli</taxon>
        <taxon>Bacillales</taxon>
        <taxon>Paenibacillaceae</taxon>
        <taxon>Paenibacillus</taxon>
    </lineage>
</organism>
<comment type="caution">
    <text evidence="3">The sequence shown here is derived from an EMBL/GenBank/DDBJ whole genome shotgun (WGS) entry which is preliminary data.</text>
</comment>
<keyword evidence="3" id="KW-0808">Transferase</keyword>
<dbReference type="InterPro" id="IPR001173">
    <property type="entry name" value="Glyco_trans_2-like"/>
</dbReference>
<gene>
    <name evidence="3" type="ORF">DJ90_6123</name>
</gene>
<name>A0A090ZLT3_PAEMA</name>
<sequence>MTPTVSVIIPFYNCPYVEQAVKSALNQTYRPLEVIVVDDGSTSHAERLATYRPHIHYLGKANGGTASALNHGIRHASGEYIAWLSSDDVFYPDKISRQVAFMQRQNAAISHTNFHCIDSAGNVTRHHAVPPGMLRNNADLYRCFLHANPVNGCTVMIRRDLFAAVGLFDESLPYTHDLDFWYRAILSGTYFPFLNESLTGYRWHDGMGTLRHREQIQQEIVHTQNRYRERVIRILSLMNM</sequence>
<protein>
    <submittedName>
        <fullName evidence="3">Glycosyl transferase 2 family protein</fullName>
    </submittedName>
</protein>
<evidence type="ECO:0000313" key="3">
    <source>
        <dbReference type="EMBL" id="KFN11388.1"/>
    </source>
</evidence>
<evidence type="ECO:0000313" key="4">
    <source>
        <dbReference type="Proteomes" id="UP000029278"/>
    </source>
</evidence>
<dbReference type="RefSeq" id="WP_036620360.1">
    <property type="nucleotide sequence ID" value="NZ_BOSD01000007.1"/>
</dbReference>
<dbReference type="PATRIC" id="fig|44252.3.peg.650"/>
<reference evidence="3 4" key="1">
    <citation type="submission" date="2014-04" db="EMBL/GenBank/DDBJ databases">
        <authorList>
            <person name="Bishop-Lilly K.A."/>
            <person name="Broomall S.M."/>
            <person name="Chain P.S."/>
            <person name="Chertkov O."/>
            <person name="Coyne S.R."/>
            <person name="Daligault H.E."/>
            <person name="Davenport K.W."/>
            <person name="Erkkila T."/>
            <person name="Frey K.G."/>
            <person name="Gibbons H.S."/>
            <person name="Gu W."/>
            <person name="Jaissle J."/>
            <person name="Johnson S.L."/>
            <person name="Koroleva G.I."/>
            <person name="Ladner J.T."/>
            <person name="Lo C.-C."/>
            <person name="Minogue T.D."/>
            <person name="Munk C."/>
            <person name="Palacios G.F."/>
            <person name="Redden C.L."/>
            <person name="Rosenzweig C.N."/>
            <person name="Scholz M.B."/>
            <person name="Teshima H."/>
            <person name="Xu Y."/>
        </authorList>
    </citation>
    <scope>NUCLEOTIDE SEQUENCE [LARGE SCALE GENOMIC DNA]</scope>
    <source>
        <strain evidence="3 4">8244</strain>
    </source>
</reference>
<dbReference type="InterPro" id="IPR029044">
    <property type="entry name" value="Nucleotide-diphossugar_trans"/>
</dbReference>
<dbReference type="EMBL" id="JMQA01000010">
    <property type="protein sequence ID" value="KFN11388.1"/>
    <property type="molecule type" value="Genomic_DNA"/>
</dbReference>
<feature type="domain" description="Glycosyltransferase 2-like" evidence="2">
    <location>
        <begin position="6"/>
        <end position="162"/>
    </location>
</feature>
<comment type="similarity">
    <text evidence="1">Belongs to the glycosyltransferase 2 family.</text>
</comment>
<evidence type="ECO:0000256" key="1">
    <source>
        <dbReference type="ARBA" id="ARBA00006739"/>
    </source>
</evidence>
<dbReference type="GO" id="GO:0016740">
    <property type="term" value="F:transferase activity"/>
    <property type="evidence" value="ECO:0007669"/>
    <property type="project" value="UniProtKB-KW"/>
</dbReference>
<dbReference type="PANTHER" id="PTHR22916:SF65">
    <property type="entry name" value="SLR1065 PROTEIN"/>
    <property type="match status" value="1"/>
</dbReference>
<dbReference type="Proteomes" id="UP000029278">
    <property type="component" value="Unassembled WGS sequence"/>
</dbReference>
<dbReference type="AlphaFoldDB" id="A0A090ZLT3"/>
<dbReference type="Gene3D" id="3.90.550.10">
    <property type="entry name" value="Spore Coat Polysaccharide Biosynthesis Protein SpsA, Chain A"/>
    <property type="match status" value="1"/>
</dbReference>
<dbReference type="GeneID" id="77011862"/>
<dbReference type="HOGENOM" id="CLU_025996_0_4_9"/>
<dbReference type="OrthoDB" id="9785185at2"/>
<dbReference type="PANTHER" id="PTHR22916">
    <property type="entry name" value="GLYCOSYLTRANSFERASE"/>
    <property type="match status" value="1"/>
</dbReference>
<keyword evidence="4" id="KW-1185">Reference proteome</keyword>